<dbReference type="FunFam" id="3.40.50.1260:FF:000031">
    <property type="entry name" value="Phosphoglycerate kinase 1"/>
    <property type="match status" value="1"/>
</dbReference>
<feature type="binding site" evidence="17">
    <location>
        <begin position="372"/>
        <end position="375"/>
    </location>
    <ligand>
        <name>ATP</name>
        <dbReference type="ChEBI" id="CHEBI:30616"/>
    </ligand>
</feature>
<keyword evidence="9 18" id="KW-0808">Transferase</keyword>
<evidence type="ECO:0000256" key="6">
    <source>
        <dbReference type="ARBA" id="ARBA00011245"/>
    </source>
</evidence>
<evidence type="ECO:0000256" key="9">
    <source>
        <dbReference type="ARBA" id="ARBA00022679"/>
    </source>
</evidence>
<dbReference type="PRINTS" id="PR00477">
    <property type="entry name" value="PHGLYCKINASE"/>
</dbReference>
<dbReference type="AlphaFoldDB" id="A0AA38MWR6"/>
<evidence type="ECO:0000256" key="8">
    <source>
        <dbReference type="ARBA" id="ARBA00016471"/>
    </source>
</evidence>
<dbReference type="PANTHER" id="PTHR11406:SF0">
    <property type="entry name" value="PHOSPHOGLYCERATE KINASE"/>
    <property type="match status" value="1"/>
</dbReference>
<evidence type="ECO:0000256" key="5">
    <source>
        <dbReference type="ARBA" id="ARBA00008982"/>
    </source>
</evidence>
<feature type="binding site" evidence="16">
    <location>
        <position position="39"/>
    </location>
    <ligand>
        <name>(2R)-3-phosphoglycerate</name>
        <dbReference type="ChEBI" id="CHEBI:58272"/>
    </ligand>
</feature>
<dbReference type="GO" id="GO:0043531">
    <property type="term" value="F:ADP binding"/>
    <property type="evidence" value="ECO:0007669"/>
    <property type="project" value="TreeGrafter"/>
</dbReference>
<evidence type="ECO:0000313" key="20">
    <source>
        <dbReference type="EMBL" id="KAJ3723512.1"/>
    </source>
</evidence>
<dbReference type="InterPro" id="IPR015911">
    <property type="entry name" value="Phosphoglycerate_kinase_CS"/>
</dbReference>
<dbReference type="CDD" id="cd00318">
    <property type="entry name" value="Phosphoglycerate_kinase"/>
    <property type="match status" value="1"/>
</dbReference>
<comment type="subunit">
    <text evidence="6 19">Monomer.</text>
</comment>
<comment type="catalytic activity">
    <reaction evidence="1 18">
        <text>(2R)-3-phosphoglycerate + ATP = (2R)-3-phospho-glyceroyl phosphate + ADP</text>
        <dbReference type="Rhea" id="RHEA:14801"/>
        <dbReference type="ChEBI" id="CHEBI:30616"/>
        <dbReference type="ChEBI" id="CHEBI:57604"/>
        <dbReference type="ChEBI" id="CHEBI:58272"/>
        <dbReference type="ChEBI" id="CHEBI:456216"/>
        <dbReference type="EC" id="2.7.2.3"/>
    </reaction>
</comment>
<reference evidence="20" key="2">
    <citation type="journal article" date="2023" name="Proc. Natl. Acad. Sci. U.S.A.">
        <title>A global phylogenomic analysis of the shiitake genus Lentinula.</title>
        <authorList>
            <person name="Sierra-Patev S."/>
            <person name="Min B."/>
            <person name="Naranjo-Ortiz M."/>
            <person name="Looney B."/>
            <person name="Konkel Z."/>
            <person name="Slot J.C."/>
            <person name="Sakamoto Y."/>
            <person name="Steenwyk J.L."/>
            <person name="Rokas A."/>
            <person name="Carro J."/>
            <person name="Camarero S."/>
            <person name="Ferreira P."/>
            <person name="Molpeceres G."/>
            <person name="Ruiz-Duenas F.J."/>
            <person name="Serrano A."/>
            <person name="Henrissat B."/>
            <person name="Drula E."/>
            <person name="Hughes K.W."/>
            <person name="Mata J.L."/>
            <person name="Ishikawa N.K."/>
            <person name="Vargas-Isla R."/>
            <person name="Ushijima S."/>
            <person name="Smith C.A."/>
            <person name="Donoghue J."/>
            <person name="Ahrendt S."/>
            <person name="Andreopoulos W."/>
            <person name="He G."/>
            <person name="LaButti K."/>
            <person name="Lipzen A."/>
            <person name="Ng V."/>
            <person name="Riley R."/>
            <person name="Sandor L."/>
            <person name="Barry K."/>
            <person name="Martinez A.T."/>
            <person name="Xiao Y."/>
            <person name="Gibbons J.G."/>
            <person name="Terashima K."/>
            <person name="Grigoriev I.V."/>
            <person name="Hibbett D."/>
        </authorList>
    </citation>
    <scope>NUCLEOTIDE SEQUENCE</scope>
    <source>
        <strain evidence="20">ET3784</strain>
    </source>
</reference>
<keyword evidence="21" id="KW-1185">Reference proteome</keyword>
<feature type="binding site" evidence="16">
    <location>
        <position position="170"/>
    </location>
    <ligand>
        <name>(2R)-3-phosphoglycerate</name>
        <dbReference type="ChEBI" id="CHEBI:58272"/>
    </ligand>
</feature>
<dbReference type="InterPro" id="IPR001576">
    <property type="entry name" value="Phosphoglycerate_kinase"/>
</dbReference>
<dbReference type="EMBL" id="JANVFO010000053">
    <property type="protein sequence ID" value="KAJ3723512.1"/>
    <property type="molecule type" value="Genomic_DNA"/>
</dbReference>
<gene>
    <name evidence="20" type="ORF">DFJ43DRAFT_1092112</name>
</gene>
<evidence type="ECO:0000256" key="4">
    <source>
        <dbReference type="ARBA" id="ARBA00004838"/>
    </source>
</evidence>
<evidence type="ECO:0000256" key="17">
    <source>
        <dbReference type="PIRSR" id="PIRSR000724-2"/>
    </source>
</evidence>
<keyword evidence="13 17" id="KW-0067">ATP-binding</keyword>
<comment type="subcellular location">
    <subcellularLocation>
        <location evidence="3">Cytoplasm</location>
    </subcellularLocation>
</comment>
<dbReference type="Gene3D" id="3.40.50.1260">
    <property type="entry name" value="Phosphoglycerate kinase, N-terminal domain"/>
    <property type="match status" value="3"/>
</dbReference>
<dbReference type="Pfam" id="PF00162">
    <property type="entry name" value="PGK"/>
    <property type="match status" value="1"/>
</dbReference>
<organism evidence="20 21">
    <name type="scientific">Lentinula guzmanii</name>
    <dbReference type="NCBI Taxonomy" id="2804957"/>
    <lineage>
        <taxon>Eukaryota</taxon>
        <taxon>Fungi</taxon>
        <taxon>Dikarya</taxon>
        <taxon>Basidiomycota</taxon>
        <taxon>Agaricomycotina</taxon>
        <taxon>Agaricomycetes</taxon>
        <taxon>Agaricomycetidae</taxon>
        <taxon>Agaricales</taxon>
        <taxon>Marasmiineae</taxon>
        <taxon>Omphalotaceae</taxon>
        <taxon>Lentinula</taxon>
    </lineage>
</organism>
<dbReference type="FunFam" id="3.40.50.1260:FF:000019">
    <property type="entry name" value="Phosphoglycerate kinase 1"/>
    <property type="match status" value="1"/>
</dbReference>
<comment type="pathway">
    <text evidence="4">Carbohydrate degradation; glycolysis; pyruvate from D-glyceraldehyde 3-phosphate: step 2/5.</text>
</comment>
<evidence type="ECO:0000256" key="7">
    <source>
        <dbReference type="ARBA" id="ARBA00013061"/>
    </source>
</evidence>
<evidence type="ECO:0000256" key="14">
    <source>
        <dbReference type="ARBA" id="ARBA00022842"/>
    </source>
</evidence>
<dbReference type="InterPro" id="IPR036043">
    <property type="entry name" value="Phosphoglycerate_kinase_sf"/>
</dbReference>
<sequence length="417" mass="44340">MSLSNKLSITDLDLKGKRVLIRVDFNVPLQDGKITNPARIVAALPTIKYALENGASAVILMSHLGRPDGKVIEKFSLKPVAAELESLLSKPVTFLNDCVGSEVESAVSSASPGSIILLENLRFHIEEEGSVKNKDGTKTKADPAKVSEFRDGLTKLGDVYVNDAFGTAHRAHSSMVGVKLPQRAAGFLVKKELEYFAKALEKPERPFLAILGGAKVSDKILLIENMLDKVNSLIICGGMAFTFKKTLENIAIGNSLFDAPGSEKVKGLIEKAQKNNVKIVFPVDYITADKFDKDATTGTATETEGIPDGWMGLDAGPKSRELFRQTVLEAKTILWNGPPGVFEFPAFSAGSKALLDANIEAASKGAVVIVGGGDTATLVAQHKSEDKLGHVSTGGGASLELLEGKVLPGVAELSEKS</sequence>
<feature type="binding site" evidence="16">
    <location>
        <position position="122"/>
    </location>
    <ligand>
        <name>(2R)-3-phosphoglycerate</name>
        <dbReference type="ChEBI" id="CHEBI:58272"/>
    </ligand>
</feature>
<evidence type="ECO:0000256" key="19">
    <source>
        <dbReference type="RuleBase" id="RU000696"/>
    </source>
</evidence>
<evidence type="ECO:0000256" key="10">
    <source>
        <dbReference type="ARBA" id="ARBA00022723"/>
    </source>
</evidence>
<dbReference type="PANTHER" id="PTHR11406">
    <property type="entry name" value="PHOSPHOGLYCERATE KINASE"/>
    <property type="match status" value="1"/>
</dbReference>
<dbReference type="InterPro" id="IPR015824">
    <property type="entry name" value="Phosphoglycerate_kinase_N"/>
</dbReference>
<dbReference type="Proteomes" id="UP001176059">
    <property type="component" value="Unassembled WGS sequence"/>
</dbReference>
<keyword evidence="14" id="KW-0460">Magnesium</keyword>
<comment type="caution">
    <text evidence="20">The sequence shown here is derived from an EMBL/GenBank/DDBJ whole genome shotgun (WGS) entry which is preliminary data.</text>
</comment>
<feature type="binding site" evidence="16">
    <location>
        <begin position="24"/>
        <end position="26"/>
    </location>
    <ligand>
        <name>substrate</name>
    </ligand>
</feature>
<evidence type="ECO:0000256" key="1">
    <source>
        <dbReference type="ARBA" id="ARBA00000642"/>
    </source>
</evidence>
<feature type="binding site" evidence="17">
    <location>
        <position position="312"/>
    </location>
    <ligand>
        <name>ATP</name>
        <dbReference type="ChEBI" id="CHEBI:30616"/>
    </ligand>
</feature>
<dbReference type="HAMAP" id="MF_00145">
    <property type="entry name" value="Phosphoglyc_kinase"/>
    <property type="match status" value="1"/>
</dbReference>
<evidence type="ECO:0000256" key="18">
    <source>
        <dbReference type="RuleBase" id="RU000532"/>
    </source>
</evidence>
<evidence type="ECO:0000256" key="12">
    <source>
        <dbReference type="ARBA" id="ARBA00022777"/>
    </source>
</evidence>
<evidence type="ECO:0000256" key="3">
    <source>
        <dbReference type="ARBA" id="ARBA00004496"/>
    </source>
</evidence>
<name>A0AA38MWR6_9AGAR</name>
<keyword evidence="10" id="KW-0479">Metal-binding</keyword>
<dbReference type="GO" id="GO:0006096">
    <property type="term" value="P:glycolytic process"/>
    <property type="evidence" value="ECO:0007669"/>
    <property type="project" value="UniProtKB-KW"/>
</dbReference>
<feature type="binding site" evidence="16">
    <location>
        <begin position="63"/>
        <end position="66"/>
    </location>
    <ligand>
        <name>substrate</name>
    </ligand>
</feature>
<evidence type="ECO:0000256" key="13">
    <source>
        <dbReference type="ARBA" id="ARBA00022840"/>
    </source>
</evidence>
<comment type="similarity">
    <text evidence="5 18">Belongs to the phosphoglycerate kinase family.</text>
</comment>
<keyword evidence="12 18" id="KW-0418">Kinase</keyword>
<proteinExistence type="inferred from homology"/>
<evidence type="ECO:0000256" key="2">
    <source>
        <dbReference type="ARBA" id="ARBA00001946"/>
    </source>
</evidence>
<dbReference type="PIRSF" id="PIRSF000724">
    <property type="entry name" value="Pgk"/>
    <property type="match status" value="1"/>
</dbReference>
<dbReference type="GO" id="GO:0046872">
    <property type="term" value="F:metal ion binding"/>
    <property type="evidence" value="ECO:0007669"/>
    <property type="project" value="UniProtKB-KW"/>
</dbReference>
<dbReference type="GO" id="GO:0005829">
    <property type="term" value="C:cytosol"/>
    <property type="evidence" value="ECO:0007669"/>
    <property type="project" value="TreeGrafter"/>
</dbReference>
<dbReference type="SUPFAM" id="SSF53748">
    <property type="entry name" value="Phosphoglycerate kinase"/>
    <property type="match status" value="1"/>
</dbReference>
<evidence type="ECO:0000313" key="21">
    <source>
        <dbReference type="Proteomes" id="UP001176059"/>
    </source>
</evidence>
<keyword evidence="15" id="KW-0324">Glycolysis</keyword>
<reference evidence="20" key="1">
    <citation type="submission" date="2022-08" db="EMBL/GenBank/DDBJ databases">
        <authorList>
            <consortium name="DOE Joint Genome Institute"/>
            <person name="Min B."/>
            <person name="Sierra-Patev S."/>
            <person name="Naranjo-Ortiz M."/>
            <person name="Looney B."/>
            <person name="Konkel Z."/>
            <person name="Slot J.C."/>
            <person name="Sakamoto Y."/>
            <person name="Steenwyk J.L."/>
            <person name="Rokas A."/>
            <person name="Carro J."/>
            <person name="Camarero S."/>
            <person name="Ferreira P."/>
            <person name="Molpeceres G."/>
            <person name="Ruiz-duenas F.J."/>
            <person name="Serrano A."/>
            <person name="Henrissat B."/>
            <person name="Drula E."/>
            <person name="Hughes K.W."/>
            <person name="Mata J.L."/>
            <person name="Ishikawa N.K."/>
            <person name="Vargas-Isla R."/>
            <person name="Ushijima S."/>
            <person name="Smith C.A."/>
            <person name="Ahrendt S."/>
            <person name="Andreopoulos W."/>
            <person name="He G."/>
            <person name="LaButti K."/>
            <person name="Lipzen A."/>
            <person name="Ng V."/>
            <person name="Riley R."/>
            <person name="Sandor L."/>
            <person name="Barry K."/>
            <person name="Martinez A.T."/>
            <person name="Xiao Y."/>
            <person name="Gibbons J.G."/>
            <person name="Terashima K."/>
            <person name="Hibbett D.S."/>
            <person name="Grigoriev I.V."/>
        </authorList>
    </citation>
    <scope>NUCLEOTIDE SEQUENCE</scope>
    <source>
        <strain evidence="20">ET3784</strain>
    </source>
</reference>
<evidence type="ECO:0000256" key="16">
    <source>
        <dbReference type="PIRSR" id="PIRSR000724-1"/>
    </source>
</evidence>
<evidence type="ECO:0000256" key="15">
    <source>
        <dbReference type="ARBA" id="ARBA00023152"/>
    </source>
</evidence>
<dbReference type="EC" id="2.7.2.3" evidence="7 18"/>
<evidence type="ECO:0000256" key="11">
    <source>
        <dbReference type="ARBA" id="ARBA00022741"/>
    </source>
</evidence>
<keyword evidence="11" id="KW-0547">Nucleotide-binding</keyword>
<dbReference type="GO" id="GO:0006094">
    <property type="term" value="P:gluconeogenesis"/>
    <property type="evidence" value="ECO:0007669"/>
    <property type="project" value="TreeGrafter"/>
</dbReference>
<feature type="binding site" evidence="17">
    <location>
        <position position="343"/>
    </location>
    <ligand>
        <name>ATP</name>
        <dbReference type="ChEBI" id="CHEBI:30616"/>
    </ligand>
</feature>
<dbReference type="GO" id="GO:0004618">
    <property type="term" value="F:phosphoglycerate kinase activity"/>
    <property type="evidence" value="ECO:0007669"/>
    <property type="project" value="UniProtKB-EC"/>
</dbReference>
<dbReference type="GO" id="GO:0005524">
    <property type="term" value="F:ATP binding"/>
    <property type="evidence" value="ECO:0007669"/>
    <property type="project" value="UniProtKB-KW"/>
</dbReference>
<accession>A0AA38MWR6</accession>
<feature type="binding site" evidence="17">
    <location>
        <position position="219"/>
    </location>
    <ligand>
        <name>ATP</name>
        <dbReference type="ChEBI" id="CHEBI:30616"/>
    </ligand>
</feature>
<protein>
    <recommendedName>
        <fullName evidence="8 18">Phosphoglycerate kinase</fullName>
        <ecNumber evidence="7 18">2.7.2.3</ecNumber>
    </recommendedName>
</protein>
<dbReference type="PROSITE" id="PS00111">
    <property type="entry name" value="PGLYCERATE_KINASE"/>
    <property type="match status" value="1"/>
</dbReference>
<comment type="cofactor">
    <cofactor evidence="2">
        <name>Mg(2+)</name>
        <dbReference type="ChEBI" id="CHEBI:18420"/>
    </cofactor>
</comment>